<dbReference type="NCBIfam" id="NF005435">
    <property type="entry name" value="PRK07021.1"/>
    <property type="match status" value="1"/>
</dbReference>
<dbReference type="GO" id="GO:0005886">
    <property type="term" value="C:plasma membrane"/>
    <property type="evidence" value="ECO:0007669"/>
    <property type="project" value="UniProtKB-SubCell"/>
</dbReference>
<protein>
    <recommendedName>
        <fullName evidence="10">Flagellar protein FliL</fullName>
    </recommendedName>
</protein>
<comment type="similarity">
    <text evidence="3 10">Belongs to the FliL family.</text>
</comment>
<organism evidence="11 12">
    <name type="scientific">Sapientia aquatica</name>
    <dbReference type="NCBI Taxonomy" id="1549640"/>
    <lineage>
        <taxon>Bacteria</taxon>
        <taxon>Pseudomonadati</taxon>
        <taxon>Pseudomonadota</taxon>
        <taxon>Betaproteobacteria</taxon>
        <taxon>Burkholderiales</taxon>
        <taxon>Oxalobacteraceae</taxon>
        <taxon>Sapientia</taxon>
    </lineage>
</organism>
<keyword evidence="11" id="KW-0969">Cilium</keyword>
<dbReference type="Proteomes" id="UP000294829">
    <property type="component" value="Unassembled WGS sequence"/>
</dbReference>
<dbReference type="PANTHER" id="PTHR35091:SF2">
    <property type="entry name" value="FLAGELLAR PROTEIN FLIL"/>
    <property type="match status" value="1"/>
</dbReference>
<dbReference type="OrthoDB" id="5297029at2"/>
<evidence type="ECO:0000313" key="12">
    <source>
        <dbReference type="Proteomes" id="UP000294829"/>
    </source>
</evidence>
<evidence type="ECO:0000256" key="2">
    <source>
        <dbReference type="ARBA" id="ARBA00004162"/>
    </source>
</evidence>
<comment type="function">
    <text evidence="1 10">Controls the rotational direction of flagella during chemotaxis.</text>
</comment>
<accession>A0A4R5W5D7</accession>
<keyword evidence="4" id="KW-1003">Cell membrane</keyword>
<evidence type="ECO:0000256" key="3">
    <source>
        <dbReference type="ARBA" id="ARBA00008281"/>
    </source>
</evidence>
<dbReference type="EMBL" id="SMYL01000001">
    <property type="protein sequence ID" value="TDK68332.1"/>
    <property type="molecule type" value="Genomic_DNA"/>
</dbReference>
<evidence type="ECO:0000256" key="4">
    <source>
        <dbReference type="ARBA" id="ARBA00022475"/>
    </source>
</evidence>
<comment type="subcellular location">
    <subcellularLocation>
        <location evidence="10">Cell inner membrane</location>
    </subcellularLocation>
    <subcellularLocation>
        <location evidence="2">Cell membrane</location>
        <topology evidence="2">Single-pass membrane protein</topology>
    </subcellularLocation>
</comment>
<dbReference type="Pfam" id="PF03748">
    <property type="entry name" value="FliL"/>
    <property type="match status" value="1"/>
</dbReference>
<evidence type="ECO:0000256" key="7">
    <source>
        <dbReference type="ARBA" id="ARBA00022779"/>
    </source>
</evidence>
<dbReference type="AlphaFoldDB" id="A0A4R5W5D7"/>
<evidence type="ECO:0000256" key="9">
    <source>
        <dbReference type="ARBA" id="ARBA00023136"/>
    </source>
</evidence>
<dbReference type="PANTHER" id="PTHR35091">
    <property type="entry name" value="FLAGELLAR PROTEIN FLIL"/>
    <property type="match status" value="1"/>
</dbReference>
<reference evidence="11 12" key="1">
    <citation type="submission" date="2019-03" db="EMBL/GenBank/DDBJ databases">
        <title>Sapientia aquatica gen. nov., sp. nov., isolated from a crater lake.</title>
        <authorList>
            <person name="Felfoldi T."/>
            <person name="Szabo A."/>
            <person name="Toth E."/>
            <person name="Schumann P."/>
            <person name="Keki Z."/>
            <person name="Marialigeti K."/>
            <person name="Mathe I."/>
        </authorList>
    </citation>
    <scope>NUCLEOTIDE SEQUENCE [LARGE SCALE GENOMIC DNA]</scope>
    <source>
        <strain evidence="11 12">SA-152</strain>
    </source>
</reference>
<keyword evidence="8 10" id="KW-1133">Transmembrane helix</keyword>
<evidence type="ECO:0000256" key="6">
    <source>
        <dbReference type="ARBA" id="ARBA00022692"/>
    </source>
</evidence>
<keyword evidence="6 10" id="KW-0812">Transmembrane</keyword>
<keyword evidence="9 10" id="KW-0472">Membrane</keyword>
<dbReference type="RefSeq" id="WP_133324897.1">
    <property type="nucleotide sequence ID" value="NZ_SMYL01000001.1"/>
</dbReference>
<sequence>MSKPAPKAEAGAEVPAASGAKKKKLIIIIVIVAIVLAGAGGAAALLLGKKDAGKKEEKKAEKSAPPVFLALDNFVVNLQSDNGDKYLQAGISLQVKNEEIVSYYKLNMPQLRSRVLLLLSSKDAAELLTTEGKNKLAEEIIEQAELPYSKDEVSPKEEEERKISGVFFTTFMVQ</sequence>
<feature type="transmembrane region" description="Helical" evidence="10">
    <location>
        <begin position="25"/>
        <end position="48"/>
    </location>
</feature>
<dbReference type="GO" id="GO:0009425">
    <property type="term" value="C:bacterial-type flagellum basal body"/>
    <property type="evidence" value="ECO:0007669"/>
    <property type="project" value="InterPro"/>
</dbReference>
<dbReference type="GO" id="GO:0006935">
    <property type="term" value="P:chemotaxis"/>
    <property type="evidence" value="ECO:0007669"/>
    <property type="project" value="UniProtKB-KW"/>
</dbReference>
<gene>
    <name evidence="11" type="primary">fliL</name>
    <name evidence="11" type="ORF">E2I14_01975</name>
</gene>
<comment type="caution">
    <text evidence="11">The sequence shown here is derived from an EMBL/GenBank/DDBJ whole genome shotgun (WGS) entry which is preliminary data.</text>
</comment>
<evidence type="ECO:0000256" key="1">
    <source>
        <dbReference type="ARBA" id="ARBA00002254"/>
    </source>
</evidence>
<dbReference type="GO" id="GO:0071978">
    <property type="term" value="P:bacterial-type flagellum-dependent swarming motility"/>
    <property type="evidence" value="ECO:0007669"/>
    <property type="project" value="TreeGrafter"/>
</dbReference>
<evidence type="ECO:0000256" key="10">
    <source>
        <dbReference type="RuleBase" id="RU364125"/>
    </source>
</evidence>
<keyword evidence="5 10" id="KW-0145">Chemotaxis</keyword>
<keyword evidence="7 10" id="KW-0283">Flagellar rotation</keyword>
<keyword evidence="11" id="KW-0282">Flagellum</keyword>
<evidence type="ECO:0000313" key="11">
    <source>
        <dbReference type="EMBL" id="TDK68332.1"/>
    </source>
</evidence>
<proteinExistence type="inferred from homology"/>
<dbReference type="InterPro" id="IPR005503">
    <property type="entry name" value="FliL"/>
</dbReference>
<evidence type="ECO:0000256" key="8">
    <source>
        <dbReference type="ARBA" id="ARBA00022989"/>
    </source>
</evidence>
<keyword evidence="10" id="KW-0997">Cell inner membrane</keyword>
<keyword evidence="12" id="KW-1185">Reference proteome</keyword>
<name>A0A4R5W5D7_9BURK</name>
<keyword evidence="11" id="KW-0966">Cell projection</keyword>
<evidence type="ECO:0000256" key="5">
    <source>
        <dbReference type="ARBA" id="ARBA00022500"/>
    </source>
</evidence>